<dbReference type="PROSITE" id="PS50109">
    <property type="entry name" value="HIS_KIN"/>
    <property type="match status" value="1"/>
</dbReference>
<feature type="domain" description="Histidine kinase" evidence="7">
    <location>
        <begin position="411"/>
        <end position="629"/>
    </location>
</feature>
<dbReference type="Pfam" id="PF02518">
    <property type="entry name" value="HATPase_c"/>
    <property type="match status" value="1"/>
</dbReference>
<evidence type="ECO:0000256" key="6">
    <source>
        <dbReference type="SAM" id="Phobius"/>
    </source>
</evidence>
<proteinExistence type="predicted"/>
<dbReference type="Proteomes" id="UP001197770">
    <property type="component" value="Unassembled WGS sequence"/>
</dbReference>
<dbReference type="InterPro" id="IPR005467">
    <property type="entry name" value="His_kinase_dom"/>
</dbReference>
<comment type="catalytic activity">
    <reaction evidence="1">
        <text>ATP + protein L-histidine = ADP + protein N-phospho-L-histidine.</text>
        <dbReference type="EC" id="2.7.13.3"/>
    </reaction>
</comment>
<comment type="caution">
    <text evidence="8">The sequence shown here is derived from an EMBL/GenBank/DDBJ whole genome shotgun (WGS) entry which is preliminary data.</text>
</comment>
<dbReference type="InterPro" id="IPR011990">
    <property type="entry name" value="TPR-like_helical_dom_sf"/>
</dbReference>
<evidence type="ECO:0000313" key="8">
    <source>
        <dbReference type="EMBL" id="MCC4212424.1"/>
    </source>
</evidence>
<evidence type="ECO:0000256" key="5">
    <source>
        <dbReference type="SAM" id="Coils"/>
    </source>
</evidence>
<keyword evidence="3" id="KW-0597">Phosphoprotein</keyword>
<dbReference type="PANTHER" id="PTHR43547:SF2">
    <property type="entry name" value="HYBRID SIGNAL TRANSDUCTION HISTIDINE KINASE C"/>
    <property type="match status" value="1"/>
</dbReference>
<dbReference type="EMBL" id="JAJGMW010000007">
    <property type="protein sequence ID" value="MCC4212424.1"/>
    <property type="molecule type" value="Genomic_DNA"/>
</dbReference>
<dbReference type="CDD" id="cd00082">
    <property type="entry name" value="HisKA"/>
    <property type="match status" value="1"/>
</dbReference>
<dbReference type="InterPro" id="IPR036890">
    <property type="entry name" value="HATPase_C_sf"/>
</dbReference>
<protein>
    <recommendedName>
        <fullName evidence="2">histidine kinase</fullName>
        <ecNumber evidence="2">2.7.13.3</ecNumber>
    </recommendedName>
</protein>
<keyword evidence="6" id="KW-1133">Transmembrane helix</keyword>
<dbReference type="Gene3D" id="1.10.287.130">
    <property type="match status" value="1"/>
</dbReference>
<dbReference type="SMART" id="SM00388">
    <property type="entry name" value="HisKA"/>
    <property type="match status" value="1"/>
</dbReference>
<keyword evidence="6" id="KW-0812">Transmembrane</keyword>
<gene>
    <name evidence="8" type="ORF">LLW17_06815</name>
</gene>
<name>A0ABS8GR57_9FLAO</name>
<dbReference type="PRINTS" id="PR00344">
    <property type="entry name" value="BCTRLSENSOR"/>
</dbReference>
<dbReference type="SUPFAM" id="SSF55874">
    <property type="entry name" value="ATPase domain of HSP90 chaperone/DNA topoisomerase II/histidine kinase"/>
    <property type="match status" value="1"/>
</dbReference>
<reference evidence="8 9" key="1">
    <citation type="submission" date="2021-11" db="EMBL/GenBank/DDBJ databases">
        <title>Seasonal and diel survey of microbial diversity of the Tyrrhenian coast.</title>
        <authorList>
            <person name="Gattoni G."/>
            <person name="Corral P."/>
        </authorList>
    </citation>
    <scope>NUCLEOTIDE SEQUENCE [LARGE SCALE GENOMIC DNA]</scope>
    <source>
        <strain evidence="8 9">Mr9</strain>
    </source>
</reference>
<dbReference type="PANTHER" id="PTHR43547">
    <property type="entry name" value="TWO-COMPONENT HISTIDINE KINASE"/>
    <property type="match status" value="1"/>
</dbReference>
<feature type="repeat" description="TPR" evidence="4">
    <location>
        <begin position="152"/>
        <end position="185"/>
    </location>
</feature>
<keyword evidence="4" id="KW-0802">TPR repeat</keyword>
<accession>A0ABS8GR57</accession>
<dbReference type="Gene3D" id="3.30.565.10">
    <property type="entry name" value="Histidine kinase-like ATPase, C-terminal domain"/>
    <property type="match status" value="1"/>
</dbReference>
<dbReference type="InterPro" id="IPR036097">
    <property type="entry name" value="HisK_dim/P_sf"/>
</dbReference>
<feature type="coiled-coil region" evidence="5">
    <location>
        <begin position="318"/>
        <end position="345"/>
    </location>
</feature>
<dbReference type="InterPro" id="IPR019734">
    <property type="entry name" value="TPR_rpt"/>
</dbReference>
<evidence type="ECO:0000256" key="2">
    <source>
        <dbReference type="ARBA" id="ARBA00012438"/>
    </source>
</evidence>
<dbReference type="RefSeq" id="WP_228229516.1">
    <property type="nucleotide sequence ID" value="NZ_JAJGMW010000007.1"/>
</dbReference>
<dbReference type="SUPFAM" id="SSF47384">
    <property type="entry name" value="Homodimeric domain of signal transducing histidine kinase"/>
    <property type="match status" value="1"/>
</dbReference>
<evidence type="ECO:0000256" key="4">
    <source>
        <dbReference type="PROSITE-ProRule" id="PRU00339"/>
    </source>
</evidence>
<keyword evidence="5" id="KW-0175">Coiled coil</keyword>
<dbReference type="SMART" id="SM00028">
    <property type="entry name" value="TPR"/>
    <property type="match status" value="5"/>
</dbReference>
<organism evidence="8 9">
    <name type="scientific">Leeuwenhoekiella parthenopeia</name>
    <dbReference type="NCBI Taxonomy" id="2890320"/>
    <lineage>
        <taxon>Bacteria</taxon>
        <taxon>Pseudomonadati</taxon>
        <taxon>Bacteroidota</taxon>
        <taxon>Flavobacteriia</taxon>
        <taxon>Flavobacteriales</taxon>
        <taxon>Flavobacteriaceae</taxon>
        <taxon>Leeuwenhoekiella</taxon>
    </lineage>
</organism>
<dbReference type="InterPro" id="IPR004358">
    <property type="entry name" value="Sig_transdc_His_kin-like_C"/>
</dbReference>
<dbReference type="SMART" id="SM00387">
    <property type="entry name" value="HATPase_c"/>
    <property type="match status" value="1"/>
</dbReference>
<evidence type="ECO:0000256" key="3">
    <source>
        <dbReference type="ARBA" id="ARBA00022553"/>
    </source>
</evidence>
<dbReference type="CDD" id="cd00075">
    <property type="entry name" value="HATPase"/>
    <property type="match status" value="1"/>
</dbReference>
<dbReference type="EC" id="2.7.13.3" evidence="2"/>
<sequence length="634" mass="71573">MFKNLFIFLAIGFLTLSPRVCTLWAQNTSEEHIKAELLKAQELSYSNFDEAITTLTNAYLYTKEHEIPLLTAEVLYTAGWIYYVKGMYDESLTHFVEGRNLFREQGDYTGEGKALMGNGLVIQALDRHKEAIAIFSEVMKIYNAHQLEEKKAAVFINLSISYIEQREFDKASEVLEEARKLAERNNLTGILHHYHNKSGEVAFQIKDFDSAIKHHQAVLDDSQEANAWEKSYAYAGLAQSHLALNNLELAEEYALEAMSFAKGSQSIWDLERNSAILSSVYAARGNAERAYEALKENQRYRDSLYDIKTTQQINVMRLEEKEIENQQLTAAMELKETELNSKRTQLIALGIFALLLVLILFLTWKNYKQKARFAEELHQKNRVIETNQATLLKRNNALSKLDEHKNKLFTIISHDLRSPISSIRQVLVLAESGLVSPEEFAKLTGDLKKQTDATLVMIDNLLKWSHSQLEGVLINPSQVDLVEIVSIVLETYSAGAELKDIHLTHTRQKDLPFILVDAGHLSVILHNLISNALKFTPSGKRIELSYEQQSAWVKLIIADEGTGMSAEKLNEIKSNQEQILSKVGTEMEIGTGLGLMVVKQFLELNDATLEIESVPGKGSTFVVCFKKAPVDPGS</sequence>
<dbReference type="InterPro" id="IPR003594">
    <property type="entry name" value="HATPase_dom"/>
</dbReference>
<dbReference type="InterPro" id="IPR003661">
    <property type="entry name" value="HisK_dim/P_dom"/>
</dbReference>
<keyword evidence="9" id="KW-1185">Reference proteome</keyword>
<dbReference type="Pfam" id="PF13424">
    <property type="entry name" value="TPR_12"/>
    <property type="match status" value="1"/>
</dbReference>
<dbReference type="SUPFAM" id="SSF48452">
    <property type="entry name" value="TPR-like"/>
    <property type="match status" value="2"/>
</dbReference>
<dbReference type="PROSITE" id="PS50005">
    <property type="entry name" value="TPR"/>
    <property type="match status" value="1"/>
</dbReference>
<feature type="transmembrane region" description="Helical" evidence="6">
    <location>
        <begin position="346"/>
        <end position="364"/>
    </location>
</feature>
<evidence type="ECO:0000256" key="1">
    <source>
        <dbReference type="ARBA" id="ARBA00000085"/>
    </source>
</evidence>
<evidence type="ECO:0000259" key="7">
    <source>
        <dbReference type="PROSITE" id="PS50109"/>
    </source>
</evidence>
<keyword evidence="6" id="KW-0472">Membrane</keyword>
<evidence type="ECO:0000313" key="9">
    <source>
        <dbReference type="Proteomes" id="UP001197770"/>
    </source>
</evidence>
<dbReference type="Gene3D" id="1.25.40.10">
    <property type="entry name" value="Tetratricopeptide repeat domain"/>
    <property type="match status" value="2"/>
</dbReference>